<name>A0A066RTV9_9GAMM</name>
<dbReference type="RefSeq" id="WP_036753583.1">
    <property type="nucleotide sequence ID" value="NZ_JAGSGC010000004.1"/>
</dbReference>
<feature type="signal peptide" evidence="2">
    <location>
        <begin position="1"/>
        <end position="24"/>
    </location>
</feature>
<evidence type="ECO:0000256" key="2">
    <source>
        <dbReference type="SAM" id="SignalP"/>
    </source>
</evidence>
<feature type="transmembrane region" description="Helical" evidence="1">
    <location>
        <begin position="177"/>
        <end position="195"/>
    </location>
</feature>
<evidence type="ECO:0000313" key="4">
    <source>
        <dbReference type="Proteomes" id="UP000027192"/>
    </source>
</evidence>
<accession>A0A066RTV9</accession>
<organism evidence="3 4">
    <name type="scientific">Photobacterium galatheae</name>
    <dbReference type="NCBI Taxonomy" id="1654360"/>
    <lineage>
        <taxon>Bacteria</taxon>
        <taxon>Pseudomonadati</taxon>
        <taxon>Pseudomonadota</taxon>
        <taxon>Gammaproteobacteria</taxon>
        <taxon>Vibrionales</taxon>
        <taxon>Vibrionaceae</taxon>
        <taxon>Photobacterium</taxon>
    </lineage>
</organism>
<dbReference type="OrthoDB" id="9996190at2"/>
<keyword evidence="1" id="KW-1133">Transmembrane helix</keyword>
<keyword evidence="1" id="KW-0472">Membrane</keyword>
<evidence type="ECO:0000256" key="1">
    <source>
        <dbReference type="SAM" id="Phobius"/>
    </source>
</evidence>
<feature type="chain" id="PRO_5001625986" evidence="2">
    <location>
        <begin position="25"/>
        <end position="243"/>
    </location>
</feature>
<comment type="caution">
    <text evidence="3">The sequence shown here is derived from an EMBL/GenBank/DDBJ whole genome shotgun (WGS) entry which is preliminary data.</text>
</comment>
<protein>
    <submittedName>
        <fullName evidence="3">Uncharacterized protein</fullName>
    </submittedName>
</protein>
<feature type="transmembrane region" description="Helical" evidence="1">
    <location>
        <begin position="85"/>
        <end position="105"/>
    </location>
</feature>
<reference evidence="3 4" key="1">
    <citation type="submission" date="2014-04" db="EMBL/GenBank/DDBJ databases">
        <title>Draft genome sequence of Photobacterium halotolerans S2753: a solonamide, ngercheumicin and holomycin producer.</title>
        <authorList>
            <person name="Machado H.R."/>
            <person name="Gram L."/>
        </authorList>
    </citation>
    <scope>NUCLEOTIDE SEQUENCE [LARGE SCALE GENOMIC DNA]</scope>
    <source>
        <strain evidence="3 4">S2753</strain>
    </source>
</reference>
<dbReference type="EMBL" id="JMIB01000027">
    <property type="protein sequence ID" value="KDM90813.1"/>
    <property type="molecule type" value="Genomic_DNA"/>
</dbReference>
<proteinExistence type="predicted"/>
<feature type="transmembrane region" description="Helical" evidence="1">
    <location>
        <begin position="42"/>
        <end position="65"/>
    </location>
</feature>
<keyword evidence="1" id="KW-0812">Transmembrane</keyword>
<gene>
    <name evidence="3" type="ORF">EA58_13715</name>
</gene>
<dbReference type="AlphaFoldDB" id="A0A066RTV9"/>
<sequence length="243" mass="27297">MKYKQIKVRIFISLLALSPAAAFAEAEAGEQTQSFIQAAINIQSFIGLFYVVSFIVGATILLSIVSTFADFEKFKQRAENPARQLVVRFIIAGILMNPSTSVMLMSETFGFSVSKESQFCFAYNLNPNTAKGGVDTDGKTRECYKTASNNLQELLKEKHTQLTESELQKFLDGRFKVVVGVFQVIAMYFYLSAWFKIYAISEGKERQTSYGKQVIVLLFSTLFLNLPAAMEQIYLWVSKTGII</sequence>
<dbReference type="Proteomes" id="UP000027192">
    <property type="component" value="Unassembled WGS sequence"/>
</dbReference>
<feature type="transmembrane region" description="Helical" evidence="1">
    <location>
        <begin position="215"/>
        <end position="237"/>
    </location>
</feature>
<evidence type="ECO:0000313" key="3">
    <source>
        <dbReference type="EMBL" id="KDM90813.1"/>
    </source>
</evidence>
<keyword evidence="2" id="KW-0732">Signal</keyword>
<dbReference type="STRING" id="1654360.EA58_13715"/>
<keyword evidence="4" id="KW-1185">Reference proteome</keyword>